<feature type="transmembrane region" description="Helical" evidence="10">
    <location>
        <begin position="43"/>
        <end position="67"/>
    </location>
</feature>
<name>A0A939GBZ1_9BACT</name>
<feature type="transmembrane region" description="Helical" evidence="10">
    <location>
        <begin position="104"/>
        <end position="122"/>
    </location>
</feature>
<dbReference type="GO" id="GO:0055085">
    <property type="term" value="P:transmembrane transport"/>
    <property type="evidence" value="ECO:0007669"/>
    <property type="project" value="InterPro"/>
</dbReference>
<evidence type="ECO:0000256" key="9">
    <source>
        <dbReference type="ARBA" id="ARBA00023136"/>
    </source>
</evidence>
<feature type="domain" description="TonB C-terminal" evidence="11">
    <location>
        <begin position="567"/>
        <end position="663"/>
    </location>
</feature>
<evidence type="ECO:0000256" key="10">
    <source>
        <dbReference type="SAM" id="Phobius"/>
    </source>
</evidence>
<dbReference type="CDD" id="cd07341">
    <property type="entry name" value="M56_BlaR1_MecR1_like"/>
    <property type="match status" value="1"/>
</dbReference>
<dbReference type="EMBL" id="JAFMYV010000002">
    <property type="protein sequence ID" value="MBO0936237.1"/>
    <property type="molecule type" value="Genomic_DNA"/>
</dbReference>
<dbReference type="Pfam" id="PF05569">
    <property type="entry name" value="Peptidase_M56"/>
    <property type="match status" value="1"/>
</dbReference>
<protein>
    <submittedName>
        <fullName evidence="12">TonB family protein</fullName>
    </submittedName>
</protein>
<keyword evidence="9 10" id="KW-0472">Membrane</keyword>
<keyword evidence="13" id="KW-1185">Reference proteome</keyword>
<dbReference type="Pfam" id="PF13715">
    <property type="entry name" value="CarbopepD_reg_2"/>
    <property type="match status" value="1"/>
</dbReference>
<dbReference type="AlphaFoldDB" id="A0A939GBZ1"/>
<dbReference type="SUPFAM" id="SSF74653">
    <property type="entry name" value="TolA/TonB C-terminal domain"/>
    <property type="match status" value="2"/>
</dbReference>
<feature type="transmembrane region" description="Helical" evidence="10">
    <location>
        <begin position="12"/>
        <end position="31"/>
    </location>
</feature>
<evidence type="ECO:0000256" key="8">
    <source>
        <dbReference type="ARBA" id="ARBA00022989"/>
    </source>
</evidence>
<dbReference type="SUPFAM" id="SSF49464">
    <property type="entry name" value="Carboxypeptidase regulatory domain-like"/>
    <property type="match status" value="1"/>
</dbReference>
<dbReference type="Pfam" id="PF03544">
    <property type="entry name" value="TonB_C"/>
    <property type="match status" value="2"/>
</dbReference>
<dbReference type="NCBIfam" id="TIGR01352">
    <property type="entry name" value="tonB_Cterm"/>
    <property type="match status" value="2"/>
</dbReference>
<dbReference type="InterPro" id="IPR037682">
    <property type="entry name" value="TonB_C"/>
</dbReference>
<evidence type="ECO:0000256" key="4">
    <source>
        <dbReference type="ARBA" id="ARBA00022475"/>
    </source>
</evidence>
<dbReference type="Gene3D" id="2.170.130.10">
    <property type="entry name" value="TonB-dependent receptor, plug domain"/>
    <property type="match status" value="1"/>
</dbReference>
<dbReference type="GO" id="GO:0098797">
    <property type="term" value="C:plasma membrane protein complex"/>
    <property type="evidence" value="ECO:0007669"/>
    <property type="project" value="TreeGrafter"/>
</dbReference>
<dbReference type="Proteomes" id="UP000664034">
    <property type="component" value="Unassembled WGS sequence"/>
</dbReference>
<organism evidence="12 13">
    <name type="scientific">Fibrella rubiginis</name>
    <dbReference type="NCBI Taxonomy" id="2817060"/>
    <lineage>
        <taxon>Bacteria</taxon>
        <taxon>Pseudomonadati</taxon>
        <taxon>Bacteroidota</taxon>
        <taxon>Cytophagia</taxon>
        <taxon>Cytophagales</taxon>
        <taxon>Spirosomataceae</taxon>
        <taxon>Fibrella</taxon>
    </lineage>
</organism>
<dbReference type="GO" id="GO:0031992">
    <property type="term" value="F:energy transducer activity"/>
    <property type="evidence" value="ECO:0007669"/>
    <property type="project" value="TreeGrafter"/>
</dbReference>
<sequence length="773" mass="85237">MTTALLDSPLLLYWCKANLYLALFYGFYWLLLRRHTFLSLNRVYLLASVVVAWLLPLVNIPGLAWAWPWGTEEPVVTAVAADLGTVMAVAVAPEAPLLPDWPTLALWLAGAVALGLLIRTGWRTGALLRLIRQWPAQVLPTYTLVHPTDAQTPTFSFFRYLVLNPDDAHTEAVRQHELVHIRQRHSVDVLLMDVLQALCWPNPVLFGYRRAIRQVHEFLADRDALTQAATDRDTYARFLLDYAFHLPSRGTETAPDGLTHSFGPAQPESPTLKQRIQMLYQQHTNRRALWKYALIMPLATALLAMTTRPEASTEVATTATVTSGIAPTEATITASIDTVLIEGRVIDRATRKPLPGANIVIKNDTRGTTANAEGNFKINLPNDKPVTLVASFVGFRSEEREIKANGRHIILLVALASETADVSSVPMTSPPSTATAPIGSENEVFTVVEQQPVFPGGMQALTKFLDDNIQYPDAARRAQVSGKVFVQFVVNTDGSLGDLQILKGLGFGCDAEAIRLMKAMPNWVPGRQSGKPVTVRYNLPINFQLSDKKSGYVAPTPNRQSAPSFPGGESALLSFLIKTIHYPKRAIKANIDGTSLIEMIVNEDGSLSNIQVLKSIGFGIDEEAVRIVKQMPKWNPALENGKPVAVKYVLPIRFQLDDKKTGYVPTPDPIQVGVYSFPRIGLSSLATTSNKAESTTSFHVINRTNAIGDGREPLFIINGKKADKATMPALDPNTIESVTVLKDSYARNKYKEYGDEARYGVVEITLKKKERKE</sequence>
<keyword evidence="6 10" id="KW-0812">Transmembrane</keyword>
<dbReference type="Gene3D" id="2.60.40.1120">
    <property type="entry name" value="Carboxypeptidase-like, regulatory domain"/>
    <property type="match status" value="1"/>
</dbReference>
<evidence type="ECO:0000256" key="6">
    <source>
        <dbReference type="ARBA" id="ARBA00022692"/>
    </source>
</evidence>
<comment type="similarity">
    <text evidence="2">Belongs to the TonB family.</text>
</comment>
<comment type="subcellular location">
    <subcellularLocation>
        <location evidence="1">Cell inner membrane</location>
        <topology evidence="1">Single-pass membrane protein</topology>
        <orientation evidence="1">Periplasmic side</orientation>
    </subcellularLocation>
</comment>
<gene>
    <name evidence="12" type="ORF">J2I47_06730</name>
</gene>
<feature type="domain" description="TonB C-terminal" evidence="11">
    <location>
        <begin position="456"/>
        <end position="552"/>
    </location>
</feature>
<evidence type="ECO:0000256" key="1">
    <source>
        <dbReference type="ARBA" id="ARBA00004383"/>
    </source>
</evidence>
<dbReference type="InterPro" id="IPR008969">
    <property type="entry name" value="CarboxyPept-like_regulatory"/>
</dbReference>
<dbReference type="GO" id="GO:0015031">
    <property type="term" value="P:protein transport"/>
    <property type="evidence" value="ECO:0007669"/>
    <property type="project" value="UniProtKB-KW"/>
</dbReference>
<accession>A0A939GBZ1</accession>
<dbReference type="PROSITE" id="PS52015">
    <property type="entry name" value="TONB_CTD"/>
    <property type="match status" value="2"/>
</dbReference>
<dbReference type="InterPro" id="IPR006260">
    <property type="entry name" value="TonB/TolA_C"/>
</dbReference>
<dbReference type="RefSeq" id="WP_207363771.1">
    <property type="nucleotide sequence ID" value="NZ_JAFMYV010000002.1"/>
</dbReference>
<dbReference type="PANTHER" id="PTHR33446:SF2">
    <property type="entry name" value="PROTEIN TONB"/>
    <property type="match status" value="1"/>
</dbReference>
<feature type="transmembrane region" description="Helical" evidence="10">
    <location>
        <begin position="288"/>
        <end position="305"/>
    </location>
</feature>
<evidence type="ECO:0000256" key="2">
    <source>
        <dbReference type="ARBA" id="ARBA00006555"/>
    </source>
</evidence>
<keyword evidence="5" id="KW-0997">Cell inner membrane</keyword>
<evidence type="ECO:0000256" key="5">
    <source>
        <dbReference type="ARBA" id="ARBA00022519"/>
    </source>
</evidence>
<evidence type="ECO:0000313" key="13">
    <source>
        <dbReference type="Proteomes" id="UP000664034"/>
    </source>
</evidence>
<dbReference type="PANTHER" id="PTHR33446">
    <property type="entry name" value="PROTEIN TONB-RELATED"/>
    <property type="match status" value="1"/>
</dbReference>
<dbReference type="InterPro" id="IPR051045">
    <property type="entry name" value="TonB-dependent_transducer"/>
</dbReference>
<evidence type="ECO:0000256" key="7">
    <source>
        <dbReference type="ARBA" id="ARBA00022927"/>
    </source>
</evidence>
<keyword evidence="3" id="KW-0813">Transport</keyword>
<evidence type="ECO:0000256" key="3">
    <source>
        <dbReference type="ARBA" id="ARBA00022448"/>
    </source>
</evidence>
<dbReference type="Gene3D" id="3.30.1150.10">
    <property type="match status" value="2"/>
</dbReference>
<evidence type="ECO:0000313" key="12">
    <source>
        <dbReference type="EMBL" id="MBO0936237.1"/>
    </source>
</evidence>
<proteinExistence type="inferred from homology"/>
<reference evidence="12" key="1">
    <citation type="submission" date="2021-03" db="EMBL/GenBank/DDBJ databases">
        <title>Fibrella sp. HMF5335 genome sequencing and assembly.</title>
        <authorList>
            <person name="Kang H."/>
            <person name="Kim H."/>
            <person name="Bae S."/>
            <person name="Joh K."/>
        </authorList>
    </citation>
    <scope>NUCLEOTIDE SEQUENCE</scope>
    <source>
        <strain evidence="12">HMF5335</strain>
    </source>
</reference>
<dbReference type="InterPro" id="IPR008756">
    <property type="entry name" value="Peptidase_M56"/>
</dbReference>
<keyword evidence="4" id="KW-1003">Cell membrane</keyword>
<keyword evidence="8 10" id="KW-1133">Transmembrane helix</keyword>
<evidence type="ECO:0000259" key="11">
    <source>
        <dbReference type="PROSITE" id="PS52015"/>
    </source>
</evidence>
<comment type="caution">
    <text evidence="12">The sequence shown here is derived from an EMBL/GenBank/DDBJ whole genome shotgun (WGS) entry which is preliminary data.</text>
</comment>
<dbReference type="InterPro" id="IPR037066">
    <property type="entry name" value="Plug_dom_sf"/>
</dbReference>
<keyword evidence="7" id="KW-0653">Protein transport</keyword>